<dbReference type="InterPro" id="IPR040030">
    <property type="entry name" value="Ribosomal_mL57"/>
</dbReference>
<dbReference type="Pfam" id="PF14622">
    <property type="entry name" value="Ribonucleas_3_3"/>
    <property type="match status" value="1"/>
</dbReference>
<feature type="compositionally biased region" description="Basic and acidic residues" evidence="1">
    <location>
        <begin position="43"/>
        <end position="64"/>
    </location>
</feature>
<reference evidence="3" key="1">
    <citation type="submission" date="2020-11" db="EMBL/GenBank/DDBJ databases">
        <authorList>
            <consortium name="DOE Joint Genome Institute"/>
            <person name="Ahrendt S."/>
            <person name="Riley R."/>
            <person name="Andreopoulos W."/>
            <person name="Labutti K."/>
            <person name="Pangilinan J."/>
            <person name="Ruiz-Duenas F.J."/>
            <person name="Barrasa J.M."/>
            <person name="Sanchez-Garcia M."/>
            <person name="Camarero S."/>
            <person name="Miyauchi S."/>
            <person name="Serrano A."/>
            <person name="Linde D."/>
            <person name="Babiker R."/>
            <person name="Drula E."/>
            <person name="Ayuso-Fernandez I."/>
            <person name="Pacheco R."/>
            <person name="Padilla G."/>
            <person name="Ferreira P."/>
            <person name="Barriuso J."/>
            <person name="Kellner H."/>
            <person name="Castanera R."/>
            <person name="Alfaro M."/>
            <person name="Ramirez L."/>
            <person name="Pisabarro A.G."/>
            <person name="Kuo A."/>
            <person name="Tritt A."/>
            <person name="Lipzen A."/>
            <person name="He G."/>
            <person name="Yan M."/>
            <person name="Ng V."/>
            <person name="Cullen D."/>
            <person name="Martin F."/>
            <person name="Rosso M.-N."/>
            <person name="Henrissat B."/>
            <person name="Hibbett D."/>
            <person name="Martinez A.T."/>
            <person name="Grigoriev I.V."/>
        </authorList>
    </citation>
    <scope>NUCLEOTIDE SEQUENCE</scope>
    <source>
        <strain evidence="3">CIRM-BRFM 674</strain>
    </source>
</reference>
<proteinExistence type="predicted"/>
<evidence type="ECO:0000259" key="2">
    <source>
        <dbReference type="Pfam" id="PF14622"/>
    </source>
</evidence>
<dbReference type="GO" id="GO:0004525">
    <property type="term" value="F:ribonuclease III activity"/>
    <property type="evidence" value="ECO:0007669"/>
    <property type="project" value="InterPro"/>
</dbReference>
<accession>A0A9P5Z789</accession>
<comment type="caution">
    <text evidence="3">The sequence shown here is derived from an EMBL/GenBank/DDBJ whole genome shotgun (WGS) entry which is preliminary data.</text>
</comment>
<dbReference type="OrthoDB" id="2281895at2759"/>
<feature type="region of interest" description="Disordered" evidence="1">
    <location>
        <begin position="34"/>
        <end position="83"/>
    </location>
</feature>
<dbReference type="InterPro" id="IPR036389">
    <property type="entry name" value="RNase_III_sf"/>
</dbReference>
<dbReference type="SUPFAM" id="SSF69065">
    <property type="entry name" value="RNase III domain-like"/>
    <property type="match status" value="1"/>
</dbReference>
<dbReference type="GO" id="GO:0032543">
    <property type="term" value="P:mitochondrial translation"/>
    <property type="evidence" value="ECO:0007669"/>
    <property type="project" value="InterPro"/>
</dbReference>
<dbReference type="PANTHER" id="PTHR28160">
    <property type="entry name" value="54S RIBOSOMAL PROTEIN L15, MITOCHONDRIAL"/>
    <property type="match status" value="1"/>
</dbReference>
<name>A0A9P5Z789_9AGAR</name>
<dbReference type="InterPro" id="IPR000999">
    <property type="entry name" value="RNase_III_dom"/>
</dbReference>
<dbReference type="GO" id="GO:0003735">
    <property type="term" value="F:structural constituent of ribosome"/>
    <property type="evidence" value="ECO:0007669"/>
    <property type="project" value="InterPro"/>
</dbReference>
<dbReference type="AlphaFoldDB" id="A0A9P5Z789"/>
<sequence>MDDSTVISCWYKTRVYFRELVRLSYPPEFAAVGTRQYGQQAVRKREQPPHERAASHAPRSHESRPAGQSEHSFGQQRHQPEDPQLEAKVSGFEEYMNRLFSPLRFSPEVAQRVLTHGSHRLARQGHNAALSFMGRRVFSTYLLLFLQSSPNLMSTDDIEEIALNSLHTNLLGEHIAHEWGVGRVLVWQPSISSDKSINDVEALRSAGLYKVQGETVQAIMGAVYNQYGGSVAHRVFHTRVLPHLLVKGGLPRQFHEEVETICERLGGREGPLLGEAETPKVESLSS</sequence>
<evidence type="ECO:0000313" key="3">
    <source>
        <dbReference type="EMBL" id="KAF9482733.1"/>
    </source>
</evidence>
<keyword evidence="4" id="KW-1185">Reference proteome</keyword>
<dbReference type="Gene3D" id="1.10.1520.10">
    <property type="entry name" value="Ribonuclease III domain"/>
    <property type="match status" value="1"/>
</dbReference>
<dbReference type="GO" id="GO:0005762">
    <property type="term" value="C:mitochondrial large ribosomal subunit"/>
    <property type="evidence" value="ECO:0007669"/>
    <property type="project" value="InterPro"/>
</dbReference>
<protein>
    <recommendedName>
        <fullName evidence="2">RNase III domain-containing protein</fullName>
    </recommendedName>
</protein>
<feature type="domain" description="RNase III" evidence="2">
    <location>
        <begin position="107"/>
        <end position="243"/>
    </location>
</feature>
<dbReference type="EMBL" id="MU155162">
    <property type="protein sequence ID" value="KAF9482733.1"/>
    <property type="molecule type" value="Genomic_DNA"/>
</dbReference>
<evidence type="ECO:0000313" key="4">
    <source>
        <dbReference type="Proteomes" id="UP000807469"/>
    </source>
</evidence>
<dbReference type="PANTHER" id="PTHR28160:SF1">
    <property type="entry name" value="LARGE RIBOSOMAL SUBUNIT PROTEIN ML57"/>
    <property type="match status" value="1"/>
</dbReference>
<gene>
    <name evidence="3" type="ORF">BDN70DRAFT_874754</name>
</gene>
<evidence type="ECO:0000256" key="1">
    <source>
        <dbReference type="SAM" id="MobiDB-lite"/>
    </source>
</evidence>
<dbReference type="Proteomes" id="UP000807469">
    <property type="component" value="Unassembled WGS sequence"/>
</dbReference>
<organism evidence="3 4">
    <name type="scientific">Pholiota conissans</name>
    <dbReference type="NCBI Taxonomy" id="109636"/>
    <lineage>
        <taxon>Eukaryota</taxon>
        <taxon>Fungi</taxon>
        <taxon>Dikarya</taxon>
        <taxon>Basidiomycota</taxon>
        <taxon>Agaricomycotina</taxon>
        <taxon>Agaricomycetes</taxon>
        <taxon>Agaricomycetidae</taxon>
        <taxon>Agaricales</taxon>
        <taxon>Agaricineae</taxon>
        <taxon>Strophariaceae</taxon>
        <taxon>Pholiota</taxon>
    </lineage>
</organism>
<dbReference type="GO" id="GO:0006396">
    <property type="term" value="P:RNA processing"/>
    <property type="evidence" value="ECO:0007669"/>
    <property type="project" value="InterPro"/>
</dbReference>